<dbReference type="GO" id="GO:0043213">
    <property type="term" value="P:bacteriocin transport"/>
    <property type="evidence" value="ECO:0007669"/>
    <property type="project" value="InterPro"/>
</dbReference>
<dbReference type="Gene3D" id="3.30.1150.10">
    <property type="match status" value="1"/>
</dbReference>
<proteinExistence type="predicted"/>
<evidence type="ECO:0000256" key="2">
    <source>
        <dbReference type="SAM" id="Phobius"/>
    </source>
</evidence>
<feature type="compositionally biased region" description="Low complexity" evidence="1">
    <location>
        <begin position="105"/>
        <end position="119"/>
    </location>
</feature>
<accession>A0A0R0CQ60</accession>
<keyword evidence="4" id="KW-1185">Reference proteome</keyword>
<feature type="region of interest" description="Disordered" evidence="1">
    <location>
        <begin position="69"/>
        <end position="120"/>
    </location>
</feature>
<gene>
    <name evidence="3" type="ORF">ABB29_01590</name>
</gene>
<organism evidence="3 4">
    <name type="scientific">Pseudoxanthomonas dokdonensis</name>
    <dbReference type="NCBI Taxonomy" id="344882"/>
    <lineage>
        <taxon>Bacteria</taxon>
        <taxon>Pseudomonadati</taxon>
        <taxon>Pseudomonadota</taxon>
        <taxon>Gammaproteobacteria</taxon>
        <taxon>Lysobacterales</taxon>
        <taxon>Lysobacteraceae</taxon>
        <taxon>Pseudoxanthomonas</taxon>
    </lineage>
</organism>
<dbReference type="GO" id="GO:0019534">
    <property type="term" value="F:toxin transmembrane transporter activity"/>
    <property type="evidence" value="ECO:0007669"/>
    <property type="project" value="InterPro"/>
</dbReference>
<dbReference type="EMBL" id="LDJL01000002">
    <property type="protein sequence ID" value="KRG71494.1"/>
    <property type="molecule type" value="Genomic_DNA"/>
</dbReference>
<evidence type="ECO:0000313" key="4">
    <source>
        <dbReference type="Proteomes" id="UP000052052"/>
    </source>
</evidence>
<feature type="region of interest" description="Disordered" evidence="1">
    <location>
        <begin position="141"/>
        <end position="202"/>
    </location>
</feature>
<reference evidence="3 4" key="1">
    <citation type="submission" date="2015-05" db="EMBL/GenBank/DDBJ databases">
        <title>Genome sequencing and analysis of members of genus Stenotrophomonas.</title>
        <authorList>
            <person name="Patil P.P."/>
            <person name="Midha S."/>
            <person name="Patil P.B."/>
        </authorList>
    </citation>
    <scope>NUCLEOTIDE SEQUENCE [LARGE SCALE GENOMIC DNA]</scope>
    <source>
        <strain evidence="3 4">DSM 21858</strain>
    </source>
</reference>
<dbReference type="PATRIC" id="fig|344882.3.peg.1515"/>
<keyword evidence="2" id="KW-0472">Membrane</keyword>
<protein>
    <submittedName>
        <fullName evidence="3">Membrane protein TolA</fullName>
    </submittedName>
</protein>
<feature type="compositionally biased region" description="Basic and acidic residues" evidence="1">
    <location>
        <begin position="142"/>
        <end position="202"/>
    </location>
</feature>
<evidence type="ECO:0000313" key="3">
    <source>
        <dbReference type="EMBL" id="KRG71494.1"/>
    </source>
</evidence>
<dbReference type="RefSeq" id="WP_057656870.1">
    <property type="nucleotide sequence ID" value="NZ_LDJL01000002.1"/>
</dbReference>
<name>A0A0R0CQ60_9GAMM</name>
<dbReference type="STRING" id="344882.ABB29_01590"/>
<feature type="transmembrane region" description="Helical" evidence="2">
    <location>
        <begin position="17"/>
        <end position="41"/>
    </location>
</feature>
<dbReference type="AlphaFoldDB" id="A0A0R0CQ60"/>
<keyword evidence="2" id="KW-1133">Transmembrane helix</keyword>
<dbReference type="GO" id="GO:0016020">
    <property type="term" value="C:membrane"/>
    <property type="evidence" value="ECO:0007669"/>
    <property type="project" value="InterPro"/>
</dbReference>
<dbReference type="InterPro" id="IPR014161">
    <property type="entry name" value="Tol-Pal_TolA"/>
</dbReference>
<sequence>MHADVFHRQPEREDGNLGVAIALAVAVHLLVALLFFMAWWWSPERHIESAAGSPMIEAALMISSADIRSAEQAMKDAPKPEPLPEPVPEVAEQETVPPPQPIPETRPQVAPVPQQQQAQERIAIPDSEDQDAADALAVSQEKALKEQEEKRRQEQIDLTERKRQQEAEQKQRLAKQQEEERQKKLADIRRQREQASRQAELAEQKLRQLAQARAAAASSQAAATASPAQANATPGQGGNANDLLAKYQSALQTAILSKWTRPDSVPLGTRCRIVIRQIPGGEVIDAQVQGGCPFDEAGKRSVERAVLMAQPLPYQGFEPVFARTLILNFTAQDR</sequence>
<dbReference type="Proteomes" id="UP000052052">
    <property type="component" value="Unassembled WGS sequence"/>
</dbReference>
<keyword evidence="2" id="KW-0812">Transmembrane</keyword>
<comment type="caution">
    <text evidence="3">The sequence shown here is derived from an EMBL/GenBank/DDBJ whole genome shotgun (WGS) entry which is preliminary data.</text>
</comment>
<dbReference type="OrthoDB" id="5948502at2"/>
<dbReference type="NCBIfam" id="TIGR02794">
    <property type="entry name" value="tolA_full"/>
    <property type="match status" value="1"/>
</dbReference>
<evidence type="ECO:0000256" key="1">
    <source>
        <dbReference type="SAM" id="MobiDB-lite"/>
    </source>
</evidence>
<dbReference type="SUPFAM" id="SSF74653">
    <property type="entry name" value="TolA/TonB C-terminal domain"/>
    <property type="match status" value="1"/>
</dbReference>